<dbReference type="Proteomes" id="UP000713222">
    <property type="component" value="Unassembled WGS sequence"/>
</dbReference>
<dbReference type="SUPFAM" id="SSF52540">
    <property type="entry name" value="P-loop containing nucleoside triphosphate hydrolases"/>
    <property type="match status" value="1"/>
</dbReference>
<evidence type="ECO:0000259" key="4">
    <source>
        <dbReference type="PROSITE" id="PS50893"/>
    </source>
</evidence>
<dbReference type="GO" id="GO:0042941">
    <property type="term" value="P:D-alanine transmembrane transport"/>
    <property type="evidence" value="ECO:0007669"/>
    <property type="project" value="TreeGrafter"/>
</dbReference>
<evidence type="ECO:0000256" key="2">
    <source>
        <dbReference type="ARBA" id="ARBA00022741"/>
    </source>
</evidence>
<dbReference type="PROSITE" id="PS50893">
    <property type="entry name" value="ABC_TRANSPORTER_2"/>
    <property type="match status" value="1"/>
</dbReference>
<name>A0A964V4G9_9PROT</name>
<accession>A0A964V4G9</accession>
<dbReference type="InterPro" id="IPR051120">
    <property type="entry name" value="ABC_AA/LPS_Transport"/>
</dbReference>
<dbReference type="Gene3D" id="3.40.50.300">
    <property type="entry name" value="P-loop containing nucleotide triphosphate hydrolases"/>
    <property type="match status" value="1"/>
</dbReference>
<dbReference type="CDD" id="cd03219">
    <property type="entry name" value="ABC_Mj1267_LivG_branched"/>
    <property type="match status" value="1"/>
</dbReference>
<dbReference type="GO" id="GO:0015188">
    <property type="term" value="F:L-isoleucine transmembrane transporter activity"/>
    <property type="evidence" value="ECO:0007669"/>
    <property type="project" value="TreeGrafter"/>
</dbReference>
<keyword evidence="3 5" id="KW-0067">ATP-binding</keyword>
<dbReference type="PANTHER" id="PTHR45772:SF7">
    <property type="entry name" value="AMINO ACID ABC TRANSPORTER ATP-BINDING PROTEIN"/>
    <property type="match status" value="1"/>
</dbReference>
<feature type="domain" description="ABC transporter" evidence="4">
    <location>
        <begin position="5"/>
        <end position="237"/>
    </location>
</feature>
<evidence type="ECO:0000256" key="1">
    <source>
        <dbReference type="ARBA" id="ARBA00022448"/>
    </source>
</evidence>
<organism evidence="5 6">
    <name type="scientific">Candidatus Fonsibacter lacus</name>
    <dbReference type="NCBI Taxonomy" id="2576439"/>
    <lineage>
        <taxon>Bacteria</taxon>
        <taxon>Pseudomonadati</taxon>
        <taxon>Pseudomonadota</taxon>
        <taxon>Alphaproteobacteria</taxon>
        <taxon>Candidatus Pelagibacterales</taxon>
        <taxon>Candidatus Pelagibacterales incertae sedis</taxon>
        <taxon>Candidatus Fonsibacter</taxon>
    </lineage>
</organism>
<proteinExistence type="predicted"/>
<evidence type="ECO:0000256" key="3">
    <source>
        <dbReference type="ARBA" id="ARBA00022840"/>
    </source>
</evidence>
<dbReference type="InterPro" id="IPR027417">
    <property type="entry name" value="P-loop_NTPase"/>
</dbReference>
<comment type="caution">
    <text evidence="5">The sequence shown here is derived from an EMBL/GenBank/DDBJ whole genome shotgun (WGS) entry which is preliminary data.</text>
</comment>
<dbReference type="GO" id="GO:0005524">
    <property type="term" value="F:ATP binding"/>
    <property type="evidence" value="ECO:0007669"/>
    <property type="project" value="UniProtKB-KW"/>
</dbReference>
<dbReference type="Pfam" id="PF00005">
    <property type="entry name" value="ABC_tran"/>
    <property type="match status" value="1"/>
</dbReference>
<dbReference type="SMART" id="SM00382">
    <property type="entry name" value="AAA"/>
    <property type="match status" value="1"/>
</dbReference>
<dbReference type="GO" id="GO:0015192">
    <property type="term" value="F:L-phenylalanine transmembrane transporter activity"/>
    <property type="evidence" value="ECO:0007669"/>
    <property type="project" value="TreeGrafter"/>
</dbReference>
<dbReference type="PANTHER" id="PTHR45772">
    <property type="entry name" value="CONSERVED COMPONENT OF ABC TRANSPORTER FOR NATURAL AMINO ACIDS-RELATED"/>
    <property type="match status" value="1"/>
</dbReference>
<dbReference type="GO" id="GO:0005304">
    <property type="term" value="F:L-valine transmembrane transporter activity"/>
    <property type="evidence" value="ECO:0007669"/>
    <property type="project" value="TreeGrafter"/>
</dbReference>
<evidence type="ECO:0000313" key="5">
    <source>
        <dbReference type="EMBL" id="NBN87654.1"/>
    </source>
</evidence>
<protein>
    <submittedName>
        <fullName evidence="5">ABC transporter ATP-binding protein</fullName>
    </submittedName>
</protein>
<dbReference type="InterPro" id="IPR003439">
    <property type="entry name" value="ABC_transporter-like_ATP-bd"/>
</dbReference>
<gene>
    <name evidence="5" type="ORF">EBV32_00970</name>
</gene>
<sequence length="241" mass="26594">MSILLKVENLSRSFGGIHANSNISFDVKEGEILGVIGPNGAGKSTLFDLITGFTKSDKGQVILRDKNITNVRPDLICRMGVGRTFQKLKPFADQTLLENVIVGALVKEKNLKVARDKALEIIDFVDLIEKRHHYAKELSTGQRKRLELARALATDPKLLLMDEVTGGVDQRTIPGLVELVLKLKKNGITVVTIEHNMKIIMDISDRILALNQGKRIAFDIPKNISQNSQVIDAYLGTIDAA</sequence>
<dbReference type="GO" id="GO:1903806">
    <property type="term" value="P:L-isoleucine import across plasma membrane"/>
    <property type="evidence" value="ECO:0007669"/>
    <property type="project" value="TreeGrafter"/>
</dbReference>
<dbReference type="GO" id="GO:1903805">
    <property type="term" value="P:L-valine import across plasma membrane"/>
    <property type="evidence" value="ECO:0007669"/>
    <property type="project" value="TreeGrafter"/>
</dbReference>
<keyword evidence="1" id="KW-0813">Transport</keyword>
<dbReference type="GO" id="GO:0015808">
    <property type="term" value="P:L-alanine transport"/>
    <property type="evidence" value="ECO:0007669"/>
    <property type="project" value="TreeGrafter"/>
</dbReference>
<dbReference type="EMBL" id="RGET01000007">
    <property type="protein sequence ID" value="NBN87654.1"/>
    <property type="molecule type" value="Genomic_DNA"/>
</dbReference>
<reference evidence="5" key="1">
    <citation type="submission" date="2018-10" db="EMBL/GenBank/DDBJ databases">
        <title>Iterative Subtractive Binning of Freshwater Chronoseries Metagenomes Recovers Nearly Complete Genomes from over Four Hundred Novel Species.</title>
        <authorList>
            <person name="Rodriguez-R L.M."/>
            <person name="Tsementzi D."/>
            <person name="Luo C."/>
            <person name="Konstantinidis K.T."/>
        </authorList>
    </citation>
    <scope>NUCLEOTIDE SEQUENCE</scope>
    <source>
        <strain evidence="5">WB7_6_001</strain>
    </source>
</reference>
<evidence type="ECO:0000313" key="6">
    <source>
        <dbReference type="Proteomes" id="UP000713222"/>
    </source>
</evidence>
<dbReference type="GO" id="GO:0005886">
    <property type="term" value="C:plasma membrane"/>
    <property type="evidence" value="ECO:0007669"/>
    <property type="project" value="TreeGrafter"/>
</dbReference>
<dbReference type="InterPro" id="IPR003593">
    <property type="entry name" value="AAA+_ATPase"/>
</dbReference>
<dbReference type="AlphaFoldDB" id="A0A964V4G9"/>
<keyword evidence="2" id="KW-0547">Nucleotide-binding</keyword>
<dbReference type="GO" id="GO:0016887">
    <property type="term" value="F:ATP hydrolysis activity"/>
    <property type="evidence" value="ECO:0007669"/>
    <property type="project" value="InterPro"/>
</dbReference>